<sequence length="295" mass="33965">MSVIFQNRTNLLFQCMSTLQDIHESCGGIINHVDTFDPDKMDAFDSKTLEVNKKLQILRREIKFYHQYRTESLESSDELNERAEKLEIMLESVRSDWKSMREMYQVDSEPKFFSFRRREPEFMKRRNQLLMDLETSIKLLNSKLAMGNDSDDESDQSEATPGSGAQKKGKSQQEDKFEQDGDFIDISDALRKQKLVRRQQDAQMREFNKEMEALKVKNQQINDGLDEGIKLLEGMNRKADRLQRQIDQINKGLDKAQTQASGQVKFVIVALAVLFCTLVLAIGVIVAAVTIQPPS</sequence>
<keyword evidence="1" id="KW-0175">Coiled coil</keyword>
<evidence type="ECO:0008006" key="5">
    <source>
        <dbReference type="Google" id="ProtNLM"/>
    </source>
</evidence>
<evidence type="ECO:0000313" key="4">
    <source>
        <dbReference type="EMBL" id="CAD9082151.1"/>
    </source>
</evidence>
<evidence type="ECO:0000256" key="1">
    <source>
        <dbReference type="SAM" id="Coils"/>
    </source>
</evidence>
<keyword evidence="3" id="KW-1133">Transmembrane helix</keyword>
<reference evidence="4" key="1">
    <citation type="submission" date="2021-01" db="EMBL/GenBank/DDBJ databases">
        <authorList>
            <person name="Corre E."/>
            <person name="Pelletier E."/>
            <person name="Niang G."/>
            <person name="Scheremetjew M."/>
            <person name="Finn R."/>
            <person name="Kale V."/>
            <person name="Holt S."/>
            <person name="Cochrane G."/>
            <person name="Meng A."/>
            <person name="Brown T."/>
            <person name="Cohen L."/>
        </authorList>
    </citation>
    <scope>NUCLEOTIDE SEQUENCE</scope>
    <source>
        <strain evidence="4">WS</strain>
    </source>
</reference>
<dbReference type="SUPFAM" id="SSF58100">
    <property type="entry name" value="Bacterial hemolysins"/>
    <property type="match status" value="1"/>
</dbReference>
<evidence type="ECO:0000256" key="3">
    <source>
        <dbReference type="SAM" id="Phobius"/>
    </source>
</evidence>
<dbReference type="AlphaFoldDB" id="A0A7S1KQI5"/>
<gene>
    <name evidence="4" type="ORF">PCOS0759_LOCUS5391</name>
</gene>
<organism evidence="4">
    <name type="scientific">Percolomonas cosmopolitus</name>
    <dbReference type="NCBI Taxonomy" id="63605"/>
    <lineage>
        <taxon>Eukaryota</taxon>
        <taxon>Discoba</taxon>
        <taxon>Heterolobosea</taxon>
        <taxon>Tetramitia</taxon>
        <taxon>Eutetramitia</taxon>
        <taxon>Percolomonadidae</taxon>
        <taxon>Percolomonas</taxon>
    </lineage>
</organism>
<accession>A0A7S1KQI5</accession>
<feature type="transmembrane region" description="Helical" evidence="3">
    <location>
        <begin position="266"/>
        <end position="291"/>
    </location>
</feature>
<keyword evidence="3" id="KW-0812">Transmembrane</keyword>
<evidence type="ECO:0000256" key="2">
    <source>
        <dbReference type="SAM" id="MobiDB-lite"/>
    </source>
</evidence>
<proteinExistence type="predicted"/>
<feature type="coiled-coil region" evidence="1">
    <location>
        <begin position="197"/>
        <end position="259"/>
    </location>
</feature>
<name>A0A7S1KQI5_9EUKA</name>
<dbReference type="EMBL" id="HBGD01006503">
    <property type="protein sequence ID" value="CAD9082151.1"/>
    <property type="molecule type" value="Transcribed_RNA"/>
</dbReference>
<feature type="region of interest" description="Disordered" evidence="2">
    <location>
        <begin position="145"/>
        <end position="178"/>
    </location>
</feature>
<keyword evidence="3" id="KW-0472">Membrane</keyword>
<protein>
    <recommendedName>
        <fullName evidence="5">t-SNARE coiled-coil homology domain-containing protein</fullName>
    </recommendedName>
</protein>